<evidence type="ECO:0000313" key="10">
    <source>
        <dbReference type="Proteomes" id="UP000000637"/>
    </source>
</evidence>
<proteinExistence type="inferred from homology"/>
<name>A1RCI1_PAEAT</name>
<sequence length="472" mass="51240">MLQITPQSEVGPVSNEQPSVSTANELQAFVDEHQIKTFKVGAVDVDGLWRGKRIAAPYFLESVASKGTNICNILFGWDLQDQSIPNLKYTGWQTGYPDITLLPDLSTLKLVPWEPGTASVICDIYEMDGTLLELAPRALLRRIVEQANAAGYAPKCGYELEVYLLKGTADELEAKGFRDLEPFSRGNHTYSVQRDTGSEYLIGEIREQLAAYGIYIEASNSEHGPGQFEVNMRYCDALAAADGAMLLKNSIKEIAAKHGCTASFIAKLSPEWAGSSGHLHQSLVDAHGNIAFANPEEPGRLSAVGEAYMAGVVDLAKDMTALYLPTINSYKRTEGGSWAGSSSTWGYDNRTVAVRAIPSAGPAARIENRIAGADANPYLVIAASLSAGLHGISKGLTPPAPMEGNAYEQVGPETALPHTLESACDVLENSNTARTLLGDAFVDHYVATRRWEVQQFRAQVTEWEVARYLEHI</sequence>
<reference evidence="9 10" key="1">
    <citation type="journal article" date="2006" name="PLoS Genet.">
        <title>Secrets of soil survival revealed by the genome sequence of Arthrobacter aurescens TC1.</title>
        <authorList>
            <person name="Mongodin E.F."/>
            <person name="Shapir N."/>
            <person name="Daugherty S.C."/>
            <person name="DeBoy R.T."/>
            <person name="Emerson J.B."/>
            <person name="Shvartzbeyn A."/>
            <person name="Radune D."/>
            <person name="Vamathevan J."/>
            <person name="Riggs F."/>
            <person name="Grinberg V."/>
            <person name="Khouri H."/>
            <person name="Wackett L.P."/>
            <person name="Nelson K.E."/>
            <person name="Sadowsky M.J."/>
        </authorList>
    </citation>
    <scope>NUCLEOTIDE SEQUENCE [LARGE SCALE GENOMIC DNA]</scope>
    <source>
        <strain evidence="9 10">TC1</strain>
    </source>
</reference>
<evidence type="ECO:0000313" key="9">
    <source>
        <dbReference type="EMBL" id="ABM10321.1"/>
    </source>
</evidence>
<dbReference type="InterPro" id="IPR036651">
    <property type="entry name" value="Gln_synt_N_sf"/>
</dbReference>
<gene>
    <name evidence="9" type="primary">ipuC</name>
    <name evidence="9" type="ordered locus">AAur_pTC10069</name>
</gene>
<dbReference type="PROSITE" id="PS51987">
    <property type="entry name" value="GS_CATALYTIC"/>
    <property type="match status" value="1"/>
</dbReference>
<dbReference type="Gene3D" id="3.30.590.10">
    <property type="entry name" value="Glutamine synthetase/guanido kinase, catalytic domain"/>
    <property type="match status" value="1"/>
</dbReference>
<dbReference type="GO" id="GO:0005524">
    <property type="term" value="F:ATP binding"/>
    <property type="evidence" value="ECO:0007669"/>
    <property type="project" value="UniProtKB-KW"/>
</dbReference>
<dbReference type="InterPro" id="IPR014746">
    <property type="entry name" value="Gln_synth/guanido_kin_cat_dom"/>
</dbReference>
<evidence type="ECO:0000256" key="1">
    <source>
        <dbReference type="ARBA" id="ARBA00009897"/>
    </source>
</evidence>
<feature type="domain" description="GS catalytic" evidence="8">
    <location>
        <begin position="136"/>
        <end position="472"/>
    </location>
</feature>
<organism evidence="9 10">
    <name type="scientific">Paenarthrobacter aurescens (strain TC1)</name>
    <dbReference type="NCBI Taxonomy" id="290340"/>
    <lineage>
        <taxon>Bacteria</taxon>
        <taxon>Bacillati</taxon>
        <taxon>Actinomycetota</taxon>
        <taxon>Actinomycetes</taxon>
        <taxon>Micrococcales</taxon>
        <taxon>Micrococcaceae</taxon>
        <taxon>Paenarthrobacter</taxon>
    </lineage>
</organism>
<keyword evidence="4" id="KW-0067">ATP-binding</keyword>
<dbReference type="Proteomes" id="UP000000637">
    <property type="component" value="Plasmid pTC1"/>
</dbReference>
<accession>A1RCI1</accession>
<dbReference type="PROSITE" id="PS51986">
    <property type="entry name" value="GS_BETA_GRASP"/>
    <property type="match status" value="1"/>
</dbReference>
<dbReference type="FunFam" id="3.30.590.10:FF:000005">
    <property type="entry name" value="Probable glutamine synthetase"/>
    <property type="match status" value="1"/>
</dbReference>
<evidence type="ECO:0000256" key="5">
    <source>
        <dbReference type="PROSITE-ProRule" id="PRU01330"/>
    </source>
</evidence>
<dbReference type="PANTHER" id="PTHR43785">
    <property type="entry name" value="GAMMA-GLUTAMYLPUTRESCINE SYNTHETASE"/>
    <property type="match status" value="1"/>
</dbReference>
<keyword evidence="3" id="KW-0547">Nucleotide-binding</keyword>
<dbReference type="SMART" id="SM01230">
    <property type="entry name" value="Gln-synt_C"/>
    <property type="match status" value="1"/>
</dbReference>
<dbReference type="GO" id="GO:0006576">
    <property type="term" value="P:biogenic amine metabolic process"/>
    <property type="evidence" value="ECO:0007669"/>
    <property type="project" value="UniProtKB-ARBA"/>
</dbReference>
<feature type="domain" description="GS beta-grasp" evidence="7">
    <location>
        <begin position="33"/>
        <end position="129"/>
    </location>
</feature>
<dbReference type="GO" id="GO:0042402">
    <property type="term" value="P:biogenic amine catabolic process"/>
    <property type="evidence" value="ECO:0007669"/>
    <property type="project" value="UniProtKB-ARBA"/>
</dbReference>
<geneLocation type="plasmid" evidence="9 10">
    <name>pTC1</name>
</geneLocation>
<dbReference type="SUPFAM" id="SSF55931">
    <property type="entry name" value="Glutamine synthetase/guanido kinase"/>
    <property type="match status" value="1"/>
</dbReference>
<dbReference type="GO" id="GO:0004356">
    <property type="term" value="F:glutamine synthetase activity"/>
    <property type="evidence" value="ECO:0007669"/>
    <property type="project" value="InterPro"/>
</dbReference>
<dbReference type="AlphaFoldDB" id="A1RCI1"/>
<dbReference type="InterPro" id="IPR008146">
    <property type="entry name" value="Gln_synth_cat_dom"/>
</dbReference>
<evidence type="ECO:0000256" key="6">
    <source>
        <dbReference type="RuleBase" id="RU000384"/>
    </source>
</evidence>
<dbReference type="PANTHER" id="PTHR43785:SF12">
    <property type="entry name" value="TYPE-1 GLUTAMINE SYNTHETASE 2"/>
    <property type="match status" value="1"/>
</dbReference>
<keyword evidence="9" id="KW-0614">Plasmid</keyword>
<keyword evidence="2" id="KW-0436">Ligase</keyword>
<dbReference type="KEGG" id="aau:AAur_pTC10069"/>
<comment type="similarity">
    <text evidence="1 5 6">Belongs to the glutamine synthetase family.</text>
</comment>
<evidence type="ECO:0000259" key="7">
    <source>
        <dbReference type="PROSITE" id="PS51986"/>
    </source>
</evidence>
<dbReference type="Gene3D" id="3.10.20.70">
    <property type="entry name" value="Glutamine synthetase, N-terminal domain"/>
    <property type="match status" value="1"/>
</dbReference>
<dbReference type="RefSeq" id="WP_011776866.1">
    <property type="nucleotide sequence ID" value="NC_008712.1"/>
</dbReference>
<dbReference type="InterPro" id="IPR008147">
    <property type="entry name" value="Gln_synt_N"/>
</dbReference>
<evidence type="ECO:0000256" key="4">
    <source>
        <dbReference type="ARBA" id="ARBA00022840"/>
    </source>
</evidence>
<dbReference type="GO" id="GO:0006542">
    <property type="term" value="P:glutamine biosynthetic process"/>
    <property type="evidence" value="ECO:0007669"/>
    <property type="project" value="InterPro"/>
</dbReference>
<evidence type="ECO:0000256" key="3">
    <source>
        <dbReference type="ARBA" id="ARBA00022741"/>
    </source>
</evidence>
<dbReference type="SUPFAM" id="SSF54368">
    <property type="entry name" value="Glutamine synthetase, N-terminal domain"/>
    <property type="match status" value="1"/>
</dbReference>
<evidence type="ECO:0000259" key="8">
    <source>
        <dbReference type="PROSITE" id="PS51987"/>
    </source>
</evidence>
<dbReference type="EMBL" id="CP000475">
    <property type="protein sequence ID" value="ABM10321.1"/>
    <property type="molecule type" value="Genomic_DNA"/>
</dbReference>
<keyword evidence="10" id="KW-1185">Reference proteome</keyword>
<dbReference type="Pfam" id="PF00120">
    <property type="entry name" value="Gln-synt_C"/>
    <property type="match status" value="1"/>
</dbReference>
<protein>
    <submittedName>
        <fullName evidence="9">Gamma-glutamylisopropylamide synthetase</fullName>
    </submittedName>
</protein>
<dbReference type="HOGENOM" id="CLU_017290_0_1_11"/>
<evidence type="ECO:0000256" key="2">
    <source>
        <dbReference type="ARBA" id="ARBA00022598"/>
    </source>
</evidence>